<feature type="region of interest" description="Disordered" evidence="1">
    <location>
        <begin position="188"/>
        <end position="394"/>
    </location>
</feature>
<reference evidence="2" key="1">
    <citation type="journal article" date="2023" name="Mol. Phylogenet. Evol.">
        <title>Genome-scale phylogeny and comparative genomics of the fungal order Sordariales.</title>
        <authorList>
            <person name="Hensen N."/>
            <person name="Bonometti L."/>
            <person name="Westerberg I."/>
            <person name="Brannstrom I.O."/>
            <person name="Guillou S."/>
            <person name="Cros-Aarteil S."/>
            <person name="Calhoun S."/>
            <person name="Haridas S."/>
            <person name="Kuo A."/>
            <person name="Mondo S."/>
            <person name="Pangilinan J."/>
            <person name="Riley R."/>
            <person name="LaButti K."/>
            <person name="Andreopoulos B."/>
            <person name="Lipzen A."/>
            <person name="Chen C."/>
            <person name="Yan M."/>
            <person name="Daum C."/>
            <person name="Ng V."/>
            <person name="Clum A."/>
            <person name="Steindorff A."/>
            <person name="Ohm R.A."/>
            <person name="Martin F."/>
            <person name="Silar P."/>
            <person name="Natvig D.O."/>
            <person name="Lalanne C."/>
            <person name="Gautier V."/>
            <person name="Ament-Velasquez S.L."/>
            <person name="Kruys A."/>
            <person name="Hutchinson M.I."/>
            <person name="Powell A.J."/>
            <person name="Barry K."/>
            <person name="Miller A.N."/>
            <person name="Grigoriev I.V."/>
            <person name="Debuchy R."/>
            <person name="Gladieux P."/>
            <person name="Hiltunen Thoren M."/>
            <person name="Johannesson H."/>
        </authorList>
    </citation>
    <scope>NUCLEOTIDE SEQUENCE</scope>
    <source>
        <strain evidence="2">CBS 626.80</strain>
    </source>
</reference>
<protein>
    <submittedName>
        <fullName evidence="2">Uncharacterized protein</fullName>
    </submittedName>
</protein>
<dbReference type="EMBL" id="MU859359">
    <property type="protein sequence ID" value="KAK3947397.1"/>
    <property type="molecule type" value="Genomic_DNA"/>
</dbReference>
<proteinExistence type="predicted"/>
<keyword evidence="3" id="KW-1185">Reference proteome</keyword>
<dbReference type="AlphaFoldDB" id="A0AAN6NPE7"/>
<feature type="compositionally biased region" description="Acidic residues" evidence="1">
    <location>
        <begin position="263"/>
        <end position="275"/>
    </location>
</feature>
<accession>A0AAN6NPE7</accession>
<gene>
    <name evidence="2" type="ORF">QBC32DRAFT_374333</name>
</gene>
<evidence type="ECO:0000256" key="1">
    <source>
        <dbReference type="SAM" id="MobiDB-lite"/>
    </source>
</evidence>
<comment type="caution">
    <text evidence="2">The sequence shown here is derived from an EMBL/GenBank/DDBJ whole genome shotgun (WGS) entry which is preliminary data.</text>
</comment>
<sequence length="394" mass="43195">MELPVSRPVEARYITSHAHLIQRKATREAAAFNALVTGNVADFPTHPTDQYPLIDSMKAAMRDESDILDNPDNNAHINRIRATSDEDLEEKAWDLMFDAYDVQRGKRIPKLSTAYFPNYMDRFDALVALMRTKLSNNHTNKVREYNKDVKAAAKFSGRTTTAEDGTTRIYDAAGNLVKEFRRPEKRPLSELLGDRLTSIARPKRARTRTASGPTSSDSTNSSTPEEPVVEISGSLTPIQEEGEDVVGVAATRGGKELAMTADADNEEGATDEEEERLLSPAQGTEEDALGKAEKDDGHAAFEAPNGLTTPSLDAHLMANQHLPLGYQPYSSDQFPTPNQHEAVGEQSEQDSPDDYPASPSYEVDLLGERSGEDDGGQAALDGGARNNDRDRIGY</sequence>
<evidence type="ECO:0000313" key="2">
    <source>
        <dbReference type="EMBL" id="KAK3947397.1"/>
    </source>
</evidence>
<feature type="compositionally biased region" description="Basic and acidic residues" evidence="1">
    <location>
        <begin position="288"/>
        <end position="299"/>
    </location>
</feature>
<reference evidence="2" key="2">
    <citation type="submission" date="2023-06" db="EMBL/GenBank/DDBJ databases">
        <authorList>
            <consortium name="Lawrence Berkeley National Laboratory"/>
            <person name="Mondo S.J."/>
            <person name="Hensen N."/>
            <person name="Bonometti L."/>
            <person name="Westerberg I."/>
            <person name="Brannstrom I.O."/>
            <person name="Guillou S."/>
            <person name="Cros-Aarteil S."/>
            <person name="Calhoun S."/>
            <person name="Haridas S."/>
            <person name="Kuo A."/>
            <person name="Pangilinan J."/>
            <person name="Riley R."/>
            <person name="Labutti K."/>
            <person name="Andreopoulos B."/>
            <person name="Lipzen A."/>
            <person name="Chen C."/>
            <person name="Yanf M."/>
            <person name="Daum C."/>
            <person name="Ng V."/>
            <person name="Clum A."/>
            <person name="Steindorff A."/>
            <person name="Ohm R."/>
            <person name="Martin F."/>
            <person name="Silar P."/>
            <person name="Natvig D."/>
            <person name="Lalanne C."/>
            <person name="Gautier V."/>
            <person name="Ament-Velasquez S.L."/>
            <person name="Kruys A."/>
            <person name="Hutchinson M.I."/>
            <person name="Powell A.J."/>
            <person name="Barry K."/>
            <person name="Miller A.N."/>
            <person name="Grigoriev I.V."/>
            <person name="Debuchy R."/>
            <person name="Gladieux P."/>
            <person name="Thoren M.H."/>
            <person name="Johannesson H."/>
        </authorList>
    </citation>
    <scope>NUCLEOTIDE SEQUENCE</scope>
    <source>
        <strain evidence="2">CBS 626.80</strain>
    </source>
</reference>
<dbReference type="Proteomes" id="UP001303222">
    <property type="component" value="Unassembled WGS sequence"/>
</dbReference>
<organism evidence="2 3">
    <name type="scientific">Pseudoneurospora amorphoporcata</name>
    <dbReference type="NCBI Taxonomy" id="241081"/>
    <lineage>
        <taxon>Eukaryota</taxon>
        <taxon>Fungi</taxon>
        <taxon>Dikarya</taxon>
        <taxon>Ascomycota</taxon>
        <taxon>Pezizomycotina</taxon>
        <taxon>Sordariomycetes</taxon>
        <taxon>Sordariomycetidae</taxon>
        <taxon>Sordariales</taxon>
        <taxon>Sordariaceae</taxon>
        <taxon>Pseudoneurospora</taxon>
    </lineage>
</organism>
<feature type="compositionally biased region" description="Polar residues" evidence="1">
    <location>
        <begin position="328"/>
        <end position="339"/>
    </location>
</feature>
<evidence type="ECO:0000313" key="3">
    <source>
        <dbReference type="Proteomes" id="UP001303222"/>
    </source>
</evidence>
<name>A0AAN6NPE7_9PEZI</name>
<feature type="compositionally biased region" description="Low complexity" evidence="1">
    <location>
        <begin position="211"/>
        <end position="226"/>
    </location>
</feature>